<gene>
    <name evidence="1" type="ORF">HK415_18840</name>
</gene>
<evidence type="ECO:0000313" key="2">
    <source>
        <dbReference type="Proteomes" id="UP000552954"/>
    </source>
</evidence>
<evidence type="ECO:0000313" key="1">
    <source>
        <dbReference type="EMBL" id="NNU44774.1"/>
    </source>
</evidence>
<reference evidence="1 2" key="1">
    <citation type="submission" date="2020-05" db="EMBL/GenBank/DDBJ databases">
        <authorList>
            <person name="Khan S.A."/>
            <person name="Jeon C.O."/>
            <person name="Chun B.H."/>
        </authorList>
    </citation>
    <scope>NUCLEOTIDE SEQUENCE [LARGE SCALE GENOMIC DNA]</scope>
    <source>
        <strain evidence="1 2">B156</strain>
    </source>
</reference>
<dbReference type="Proteomes" id="UP000552954">
    <property type="component" value="Unassembled WGS sequence"/>
</dbReference>
<sequence>MMPVRKIFKNATTSQSAVHEALAFVFTQELLLPSEHVFIVAPWISNIPILDNRQGVSWP</sequence>
<name>A0A849KE13_9BURK</name>
<proteinExistence type="predicted"/>
<dbReference type="RefSeq" id="WP_171561943.1">
    <property type="nucleotide sequence ID" value="NZ_JABFCS010000001.1"/>
</dbReference>
<comment type="caution">
    <text evidence="1">The sequence shown here is derived from an EMBL/GenBank/DDBJ whole genome shotgun (WGS) entry which is preliminary data.</text>
</comment>
<reference evidence="1 2" key="2">
    <citation type="submission" date="2020-06" db="EMBL/GenBank/DDBJ databases">
        <title>Ramlibacter rhizophilus sp. nov., isolated from rhizosphere soil of national flower Mugunghwa from South Korea.</title>
        <authorList>
            <person name="Zheng-Fei Y."/>
            <person name="Huan T."/>
        </authorList>
    </citation>
    <scope>NUCLEOTIDE SEQUENCE [LARGE SCALE GENOMIC DNA]</scope>
    <source>
        <strain evidence="1 2">B156</strain>
    </source>
</reference>
<protein>
    <submittedName>
        <fullName evidence="1">Uncharacterized protein</fullName>
    </submittedName>
</protein>
<organism evidence="1 2">
    <name type="scientific">Ramlibacter montanisoli</name>
    <dbReference type="NCBI Taxonomy" id="2732512"/>
    <lineage>
        <taxon>Bacteria</taxon>
        <taxon>Pseudomonadati</taxon>
        <taxon>Pseudomonadota</taxon>
        <taxon>Betaproteobacteria</taxon>
        <taxon>Burkholderiales</taxon>
        <taxon>Comamonadaceae</taxon>
        <taxon>Ramlibacter</taxon>
    </lineage>
</organism>
<accession>A0A849KE13</accession>
<dbReference type="EMBL" id="JABFCS010000001">
    <property type="protein sequence ID" value="NNU44774.1"/>
    <property type="molecule type" value="Genomic_DNA"/>
</dbReference>
<keyword evidence="2" id="KW-1185">Reference proteome</keyword>
<dbReference type="AlphaFoldDB" id="A0A849KE13"/>